<organism evidence="1 2">
    <name type="scientific">Xenopus laevis</name>
    <name type="common">African clawed frog</name>
    <dbReference type="NCBI Taxonomy" id="8355"/>
    <lineage>
        <taxon>Eukaryota</taxon>
        <taxon>Metazoa</taxon>
        <taxon>Chordata</taxon>
        <taxon>Craniata</taxon>
        <taxon>Vertebrata</taxon>
        <taxon>Euteleostomi</taxon>
        <taxon>Amphibia</taxon>
        <taxon>Batrachia</taxon>
        <taxon>Anura</taxon>
        <taxon>Pipoidea</taxon>
        <taxon>Pipidae</taxon>
        <taxon>Xenopodinae</taxon>
        <taxon>Xenopus</taxon>
        <taxon>Xenopus</taxon>
    </lineage>
</organism>
<gene>
    <name evidence="1" type="ORF">XELAEV_18031705mg</name>
</gene>
<dbReference type="Proteomes" id="UP000694892">
    <property type="component" value="Chromosome 6L"/>
</dbReference>
<dbReference type="EMBL" id="CM004476">
    <property type="protein sequence ID" value="OCT76502.1"/>
    <property type="molecule type" value="Genomic_DNA"/>
</dbReference>
<evidence type="ECO:0000313" key="1">
    <source>
        <dbReference type="EMBL" id="OCT76502.1"/>
    </source>
</evidence>
<dbReference type="AlphaFoldDB" id="A0A974HFW2"/>
<name>A0A974HFW2_XENLA</name>
<reference evidence="2" key="1">
    <citation type="journal article" date="2016" name="Nature">
        <title>Genome evolution in the allotetraploid frog Xenopus laevis.</title>
        <authorList>
            <person name="Session A.M."/>
            <person name="Uno Y."/>
            <person name="Kwon T."/>
            <person name="Chapman J.A."/>
            <person name="Toyoda A."/>
            <person name="Takahashi S."/>
            <person name="Fukui A."/>
            <person name="Hikosaka A."/>
            <person name="Suzuki A."/>
            <person name="Kondo M."/>
            <person name="van Heeringen S.J."/>
            <person name="Quigley I."/>
            <person name="Heinz S."/>
            <person name="Ogino H."/>
            <person name="Ochi H."/>
            <person name="Hellsten U."/>
            <person name="Lyons J.B."/>
            <person name="Simakov O."/>
            <person name="Putnam N."/>
            <person name="Stites J."/>
            <person name="Kuroki Y."/>
            <person name="Tanaka T."/>
            <person name="Michiue T."/>
            <person name="Watanabe M."/>
            <person name="Bogdanovic O."/>
            <person name="Lister R."/>
            <person name="Georgiou G."/>
            <person name="Paranjpe S.S."/>
            <person name="van Kruijsbergen I."/>
            <person name="Shu S."/>
            <person name="Carlson J."/>
            <person name="Kinoshita T."/>
            <person name="Ohta Y."/>
            <person name="Mawaribuchi S."/>
            <person name="Jenkins J."/>
            <person name="Grimwood J."/>
            <person name="Schmutz J."/>
            <person name="Mitros T."/>
            <person name="Mozaffari S.V."/>
            <person name="Suzuki Y."/>
            <person name="Haramoto Y."/>
            <person name="Yamamoto T.S."/>
            <person name="Takagi C."/>
            <person name="Heald R."/>
            <person name="Miller K."/>
            <person name="Haudenschild C."/>
            <person name="Kitzman J."/>
            <person name="Nakayama T."/>
            <person name="Izutsu Y."/>
            <person name="Robert J."/>
            <person name="Fortriede J."/>
            <person name="Burns K."/>
            <person name="Lotay V."/>
            <person name="Karimi K."/>
            <person name="Yasuoka Y."/>
            <person name="Dichmann D.S."/>
            <person name="Flajnik M.F."/>
            <person name="Houston D.W."/>
            <person name="Shendure J."/>
            <person name="DuPasquier L."/>
            <person name="Vize P.D."/>
            <person name="Zorn A.M."/>
            <person name="Ito M."/>
            <person name="Marcotte E.M."/>
            <person name="Wallingford J.B."/>
            <person name="Ito Y."/>
            <person name="Asashima M."/>
            <person name="Ueno N."/>
            <person name="Matsuda Y."/>
            <person name="Veenstra G.J."/>
            <person name="Fujiyama A."/>
            <person name="Harland R.M."/>
            <person name="Taira M."/>
            <person name="Rokhsar D.S."/>
        </authorList>
    </citation>
    <scope>NUCLEOTIDE SEQUENCE [LARGE SCALE GENOMIC DNA]</scope>
    <source>
        <strain evidence="2">J</strain>
    </source>
</reference>
<proteinExistence type="predicted"/>
<sequence length="70" mass="8373">MLKCVLWEITIVNKVSLERIKVCFKLILFCHFLASQFLNDIKLQNHHTYAEINKPVFWLSDHWPMSQTIV</sequence>
<evidence type="ECO:0000313" key="2">
    <source>
        <dbReference type="Proteomes" id="UP000694892"/>
    </source>
</evidence>
<accession>A0A974HFW2</accession>
<protein>
    <submittedName>
        <fullName evidence="1">Uncharacterized protein</fullName>
    </submittedName>
</protein>